<name>A0A1J5IZN1_9BACT</name>
<comment type="caution">
    <text evidence="2">The sequence shown here is derived from an EMBL/GenBank/DDBJ whole genome shotgun (WGS) entry which is preliminary data.</text>
</comment>
<sequence>MERKFFGTTTVGERGQVVIPSEAREAMGLEKGEKLLVFGMHSGTVMLAKLETFKQMSKEMERRNAEVQKILEEN</sequence>
<dbReference type="GO" id="GO:0003677">
    <property type="term" value="F:DNA binding"/>
    <property type="evidence" value="ECO:0007669"/>
    <property type="project" value="InterPro"/>
</dbReference>
<proteinExistence type="predicted"/>
<gene>
    <name evidence="2" type="ORF">AUK40_01300</name>
</gene>
<evidence type="ECO:0000313" key="2">
    <source>
        <dbReference type="EMBL" id="OIP98599.1"/>
    </source>
</evidence>
<dbReference type="NCBIfam" id="TIGR01439">
    <property type="entry name" value="lp_hng_hel_AbrB"/>
    <property type="match status" value="1"/>
</dbReference>
<dbReference type="STRING" id="1817892.AUK40_01300"/>
<accession>A0A1J5IZN1</accession>
<dbReference type="AlphaFoldDB" id="A0A1J5IZN1"/>
<organism evidence="2 3">
    <name type="scientific">Candidatus Wirthbacteria bacterium CG2_30_54_11</name>
    <dbReference type="NCBI Taxonomy" id="1817892"/>
    <lineage>
        <taxon>Bacteria</taxon>
        <taxon>Candidatus Wirthbacteria</taxon>
    </lineage>
</organism>
<dbReference type="InterPro" id="IPR007159">
    <property type="entry name" value="SpoVT-AbrB_dom"/>
</dbReference>
<reference evidence="2 3" key="1">
    <citation type="journal article" date="2016" name="Environ. Microbiol.">
        <title>Genomic resolution of a cold subsurface aquifer community provides metabolic insights for novel microbes adapted to high CO concentrations.</title>
        <authorList>
            <person name="Probst A.J."/>
            <person name="Castelle C.J."/>
            <person name="Singh A."/>
            <person name="Brown C.T."/>
            <person name="Anantharaman K."/>
            <person name="Sharon I."/>
            <person name="Hug L.A."/>
            <person name="Burstein D."/>
            <person name="Emerson J.B."/>
            <person name="Thomas B.C."/>
            <person name="Banfield J.F."/>
        </authorList>
    </citation>
    <scope>NUCLEOTIDE SEQUENCE [LARGE SCALE GENOMIC DNA]</scope>
    <source>
        <strain evidence="2">CG2_30_54_11</strain>
    </source>
</reference>
<evidence type="ECO:0000313" key="3">
    <source>
        <dbReference type="Proteomes" id="UP000183245"/>
    </source>
</evidence>
<evidence type="ECO:0000259" key="1">
    <source>
        <dbReference type="SMART" id="SM00966"/>
    </source>
</evidence>
<dbReference type="SMART" id="SM00966">
    <property type="entry name" value="SpoVT_AbrB"/>
    <property type="match status" value="1"/>
</dbReference>
<dbReference type="InterPro" id="IPR037914">
    <property type="entry name" value="SpoVT-AbrB_sf"/>
</dbReference>
<dbReference type="Pfam" id="PF04014">
    <property type="entry name" value="MazE_antitoxin"/>
    <property type="match status" value="1"/>
</dbReference>
<feature type="domain" description="SpoVT-AbrB" evidence="1">
    <location>
        <begin position="9"/>
        <end position="55"/>
    </location>
</feature>
<dbReference type="SUPFAM" id="SSF89447">
    <property type="entry name" value="AbrB/MazE/MraZ-like"/>
    <property type="match status" value="1"/>
</dbReference>
<dbReference type="EMBL" id="MNZT01000023">
    <property type="protein sequence ID" value="OIP98599.1"/>
    <property type="molecule type" value="Genomic_DNA"/>
</dbReference>
<dbReference type="Proteomes" id="UP000183245">
    <property type="component" value="Unassembled WGS sequence"/>
</dbReference>
<protein>
    <recommendedName>
        <fullName evidence="1">SpoVT-AbrB domain-containing protein</fullName>
    </recommendedName>
</protein>
<dbReference type="Gene3D" id="2.10.260.10">
    <property type="match status" value="1"/>
</dbReference>